<dbReference type="InterPro" id="IPR002397">
    <property type="entry name" value="Cyt_P450_B"/>
</dbReference>
<accession>A0ABS3XZZ0</accession>
<dbReference type="Gene3D" id="1.10.600.10">
    <property type="entry name" value="Farnesyl Diphosphate Synthase"/>
    <property type="match status" value="1"/>
</dbReference>
<keyword evidence="2" id="KW-0456">Lyase</keyword>
<reference evidence="3 4" key="1">
    <citation type="submission" date="2021-02" db="EMBL/GenBank/DDBJ databases">
        <title>Streptomyces spirodelae sp. nov., isolated from duckweed.</title>
        <authorList>
            <person name="Saimee Y."/>
            <person name="Duangmal K."/>
        </authorList>
    </citation>
    <scope>NUCLEOTIDE SEQUENCE [LARGE SCALE GENOMIC DNA]</scope>
    <source>
        <strain evidence="3 4">DSM 42105</strain>
    </source>
</reference>
<dbReference type="SFLD" id="SFLDG01020">
    <property type="entry name" value="Terpene_Cyclase_Like_2"/>
    <property type="match status" value="1"/>
</dbReference>
<protein>
    <submittedName>
        <fullName evidence="3">Cytochrome P450</fullName>
    </submittedName>
</protein>
<dbReference type="InterPro" id="IPR036396">
    <property type="entry name" value="Cyt_P450_sf"/>
</dbReference>
<dbReference type="PROSITE" id="PS00086">
    <property type="entry name" value="CYTOCHROME_P450"/>
    <property type="match status" value="1"/>
</dbReference>
<dbReference type="InterPro" id="IPR001128">
    <property type="entry name" value="Cyt_P450"/>
</dbReference>
<dbReference type="RefSeq" id="WP_209212566.1">
    <property type="nucleotide sequence ID" value="NZ_JAFFZM010000013.1"/>
</dbReference>
<dbReference type="PANTHER" id="PTHR46696:SF3">
    <property type="entry name" value="PULCHERRIMINIC ACID SYNTHASE"/>
    <property type="match status" value="1"/>
</dbReference>
<dbReference type="SFLD" id="SFLDS00005">
    <property type="entry name" value="Isoprenoid_Synthase_Type_I"/>
    <property type="match status" value="1"/>
</dbReference>
<evidence type="ECO:0000313" key="4">
    <source>
        <dbReference type="Proteomes" id="UP000721954"/>
    </source>
</evidence>
<dbReference type="InterPro" id="IPR008949">
    <property type="entry name" value="Isoprenoid_synthase_dom_sf"/>
</dbReference>
<dbReference type="Pfam" id="PF00067">
    <property type="entry name" value="p450"/>
    <property type="match status" value="1"/>
</dbReference>
<organism evidence="3 4">
    <name type="scientific">Streptomyces smyrnaeus</name>
    <dbReference type="NCBI Taxonomy" id="1387713"/>
    <lineage>
        <taxon>Bacteria</taxon>
        <taxon>Bacillati</taxon>
        <taxon>Actinomycetota</taxon>
        <taxon>Actinomycetes</taxon>
        <taxon>Kitasatosporales</taxon>
        <taxon>Streptomycetaceae</taxon>
        <taxon>Streptomyces</taxon>
    </lineage>
</organism>
<keyword evidence="4" id="KW-1185">Reference proteome</keyword>
<dbReference type="PRINTS" id="PR00359">
    <property type="entry name" value="BP450"/>
</dbReference>
<dbReference type="GeneID" id="96261304"/>
<evidence type="ECO:0000256" key="2">
    <source>
        <dbReference type="ARBA" id="ARBA00023239"/>
    </source>
</evidence>
<evidence type="ECO:0000256" key="1">
    <source>
        <dbReference type="ARBA" id="ARBA00010617"/>
    </source>
</evidence>
<proteinExistence type="inferred from homology"/>
<comment type="similarity">
    <text evidence="1">Belongs to the cytochrome P450 family.</text>
</comment>
<dbReference type="SUPFAM" id="SSF48264">
    <property type="entry name" value="Cytochrome P450"/>
    <property type="match status" value="1"/>
</dbReference>
<comment type="caution">
    <text evidence="3">The sequence shown here is derived from an EMBL/GenBank/DDBJ whole genome shotgun (WGS) entry which is preliminary data.</text>
</comment>
<dbReference type="EMBL" id="JAFFZM010000013">
    <property type="protein sequence ID" value="MBO8200968.1"/>
    <property type="molecule type" value="Genomic_DNA"/>
</dbReference>
<dbReference type="SUPFAM" id="SSF48576">
    <property type="entry name" value="Terpenoid synthases"/>
    <property type="match status" value="1"/>
</dbReference>
<evidence type="ECO:0000313" key="3">
    <source>
        <dbReference type="EMBL" id="MBO8200968.1"/>
    </source>
</evidence>
<gene>
    <name evidence="3" type="ORF">JW613_22075</name>
</gene>
<dbReference type="InterPro" id="IPR034686">
    <property type="entry name" value="Terpene_cyclase-like_2"/>
</dbReference>
<sequence length="741" mass="81192">MPPVPPVHEPVAPAFVVPSVALPFEPPPTRPDAGALRDDAIAWAERHGLIGPRGRARLQQSALLGLAVALAGPAPLPGAAVLMDWFLWALVLDDRVDDGPWGEGGALRRFSAEVESIVEPGCGTDSRDPMLHALATDLWPRTQALGDTAWQARLRRDLLHHLRAQQTVVQMRESGAACTVAEYTELRREAFGALLFFDLIEAADGAVPATDPCGEGCWRDLRALAADVIAWTNDIHSVAKDLVHGEPYNLVTLLAGEHRTPWQETLDTTRDMIVAAADDFTARKLRHLAHLPSVSRTADQAARIGRLEQAMRASADWHAGVSRYHLQADGGPHRGVSVMDTSLTPPTLKSRAFEIDPYPLYRRLRDTMPIAYDEPTDTWLLSRHADVRAALTDPRFSNENYTWQIAPLLGHSIVSMDGQEHAAHRAPLTRAFRSQALTILQDSIDDVASGLVARLRGRGQVDLVAEFTAPLPIQVMARALGLPADTPEQVARLKRWCTVGFSYMGNYRQDPGLLTHGLTNRDDFYDYLQPHLDARRARPGNDLISALLTATVDGRPLSEQYVRGCCAILMTAGSETSHGTLANLITNVLETPGLLNAIRTDPAAIDLALAETMRRDPALQLVLRQTREDVDLPSGRVPAGVTVACLIGSANRDPRRFPDPDSFALHRADGRLDREYGGAATHFAFGAGRHFCLGSHLARAEITTGLRLLIAQYPRVRWAHGFRPEPTGFLNRCPSRLEVTL</sequence>
<name>A0ABS3XZZ0_9ACTN</name>
<dbReference type="Pfam" id="PF19086">
    <property type="entry name" value="Terpene_syn_C_2"/>
    <property type="match status" value="1"/>
</dbReference>
<dbReference type="InterPro" id="IPR017972">
    <property type="entry name" value="Cyt_P450_CS"/>
</dbReference>
<dbReference type="PANTHER" id="PTHR46696">
    <property type="entry name" value="P450, PUTATIVE (EUROFUNG)-RELATED"/>
    <property type="match status" value="1"/>
</dbReference>
<dbReference type="Gene3D" id="1.10.630.10">
    <property type="entry name" value="Cytochrome P450"/>
    <property type="match status" value="1"/>
</dbReference>
<dbReference type="Proteomes" id="UP000721954">
    <property type="component" value="Unassembled WGS sequence"/>
</dbReference>